<organism evidence="2 3">
    <name type="scientific">Phaeodactylibacter xiamenensis</name>
    <dbReference type="NCBI Taxonomy" id="1524460"/>
    <lineage>
        <taxon>Bacteria</taxon>
        <taxon>Pseudomonadati</taxon>
        <taxon>Bacteroidota</taxon>
        <taxon>Saprospiria</taxon>
        <taxon>Saprospirales</taxon>
        <taxon>Haliscomenobacteraceae</taxon>
        <taxon>Phaeodactylibacter</taxon>
    </lineage>
</organism>
<protein>
    <recommendedName>
        <fullName evidence="1">Sulfotransferase domain-containing protein</fullName>
    </recommendedName>
</protein>
<gene>
    <name evidence="2" type="ORF">IX84_01825</name>
</gene>
<dbReference type="GO" id="GO:0008146">
    <property type="term" value="F:sulfotransferase activity"/>
    <property type="evidence" value="ECO:0007669"/>
    <property type="project" value="InterPro"/>
</dbReference>
<dbReference type="EMBL" id="JPOS01000004">
    <property type="protein sequence ID" value="KGE89538.1"/>
    <property type="molecule type" value="Genomic_DNA"/>
</dbReference>
<dbReference type="Gene3D" id="3.40.50.300">
    <property type="entry name" value="P-loop containing nucleotide triphosphate hydrolases"/>
    <property type="match status" value="1"/>
</dbReference>
<feature type="domain" description="Sulfotransferase" evidence="1">
    <location>
        <begin position="3"/>
        <end position="66"/>
    </location>
</feature>
<dbReference type="AlphaFoldDB" id="A0A098SCY8"/>
<evidence type="ECO:0000313" key="2">
    <source>
        <dbReference type="EMBL" id="KGE89538.1"/>
    </source>
</evidence>
<sequence>MHGHLPYRSFLAHYHHPEAKFITFMRDPVERVLSNFRYYRKMKAARLKTGKTIRHHYDLETFIELKKRQNVMARFLDGLELTDLFFLGLQEQFGQDVRLLSNKLLWELPETAFQIKKNPTRPTDETDKAIRQRIAALNQADIQLYNRAVALKASGYWQ</sequence>
<evidence type="ECO:0000259" key="1">
    <source>
        <dbReference type="Pfam" id="PF00685"/>
    </source>
</evidence>
<accession>A0A098SCY8</accession>
<name>A0A098SCY8_9BACT</name>
<evidence type="ECO:0000313" key="3">
    <source>
        <dbReference type="Proteomes" id="UP000029736"/>
    </source>
</evidence>
<dbReference type="InterPro" id="IPR000863">
    <property type="entry name" value="Sulfotransferase_dom"/>
</dbReference>
<dbReference type="Proteomes" id="UP000029736">
    <property type="component" value="Unassembled WGS sequence"/>
</dbReference>
<proteinExistence type="predicted"/>
<reference evidence="2 3" key="1">
    <citation type="journal article" date="2014" name="Int. J. Syst. Evol. Microbiol.">
        <title>Phaeodactylibacter xiamenensis gen. nov., sp. nov., a member of the family Saprospiraceae isolated from the marine alga Phaeodactylum tricornutum.</title>
        <authorList>
            <person name="Chen Z.Jr."/>
            <person name="Lei X."/>
            <person name="Lai Q."/>
            <person name="Li Y."/>
            <person name="Zhang B."/>
            <person name="Zhang J."/>
            <person name="Zhang H."/>
            <person name="Yang L."/>
            <person name="Zheng W."/>
            <person name="Tian Y."/>
            <person name="Yu Z."/>
            <person name="Xu H.Jr."/>
            <person name="Zheng T."/>
        </authorList>
    </citation>
    <scope>NUCLEOTIDE SEQUENCE [LARGE SCALE GENOMIC DNA]</scope>
    <source>
        <strain evidence="2 3">KD52</strain>
    </source>
</reference>
<dbReference type="InterPro" id="IPR027417">
    <property type="entry name" value="P-loop_NTPase"/>
</dbReference>
<dbReference type="SUPFAM" id="SSF52540">
    <property type="entry name" value="P-loop containing nucleoside triphosphate hydrolases"/>
    <property type="match status" value="1"/>
</dbReference>
<dbReference type="Pfam" id="PF00685">
    <property type="entry name" value="Sulfotransfer_1"/>
    <property type="match status" value="1"/>
</dbReference>
<comment type="caution">
    <text evidence="2">The sequence shown here is derived from an EMBL/GenBank/DDBJ whole genome shotgun (WGS) entry which is preliminary data.</text>
</comment>
<keyword evidence="3" id="KW-1185">Reference proteome</keyword>